<gene>
    <name evidence="2" type="ORF">PF66_00716</name>
</gene>
<keyword evidence="3" id="KW-1185">Reference proteome</keyword>
<name>A0A0M9GJQ7_9PSED</name>
<protein>
    <recommendedName>
        <fullName evidence="1">DUF6036 domain-containing protein</fullName>
    </recommendedName>
</protein>
<dbReference type="Proteomes" id="UP000037931">
    <property type="component" value="Unassembled WGS sequence"/>
</dbReference>
<dbReference type="EMBL" id="JSYZ01000002">
    <property type="protein sequence ID" value="KPA92974.1"/>
    <property type="molecule type" value="Genomic_DNA"/>
</dbReference>
<dbReference type="STRING" id="50340.PF66_00716"/>
<dbReference type="Pfam" id="PF19502">
    <property type="entry name" value="DUF6036"/>
    <property type="match status" value="1"/>
</dbReference>
<dbReference type="OrthoDB" id="5865827at2"/>
<dbReference type="RefSeq" id="WP_054061898.1">
    <property type="nucleotide sequence ID" value="NZ_JSYZ01000002.1"/>
</dbReference>
<accession>A0A0M9GJQ7</accession>
<reference evidence="2 3" key="1">
    <citation type="journal article" date="2015" name="PLoS ONE">
        <title>Rice-Infecting Pseudomonas Genomes Are Highly Accessorized and Harbor Multiple Putative Virulence Mechanisms to Cause Sheath Brown Rot.</title>
        <authorList>
            <person name="Quibod I.L."/>
            <person name="Grande G."/>
            <person name="Oreiro E.G."/>
            <person name="Borja F.N."/>
            <person name="Dossa G.S."/>
            <person name="Mauleon R."/>
            <person name="Cruz C.V."/>
            <person name="Oliva R."/>
        </authorList>
    </citation>
    <scope>NUCLEOTIDE SEQUENCE [LARGE SCALE GENOMIC DNA]</scope>
    <source>
        <strain evidence="2 3">IRRI 6609</strain>
    </source>
</reference>
<evidence type="ECO:0000313" key="3">
    <source>
        <dbReference type="Proteomes" id="UP000037931"/>
    </source>
</evidence>
<dbReference type="PATRIC" id="fig|50340.43.peg.2722"/>
<dbReference type="AlphaFoldDB" id="A0A0M9GJQ7"/>
<dbReference type="InterPro" id="IPR045792">
    <property type="entry name" value="DUF6036"/>
</dbReference>
<sequence>MSNIQLSTPLGEAVARLFSRALPLLEGQAPGAMKVFIFGGCGVHLLTHARGSADIDAEVEATRMLRRDELVAVLADPEFYEQGDEDLTVEFDPNFNTSLGPLHEDYRDRAIPLDGFAGNQPLHVYVAAGVDLAISKLGRYTEQDKADIEALIDCGRVNVEEFVTLAQEAIDYAVGNRSVTLSYLADATDPYLENRHNGSPKP</sequence>
<organism evidence="2 3">
    <name type="scientific">Pseudomonas asplenii</name>
    <dbReference type="NCBI Taxonomy" id="53407"/>
    <lineage>
        <taxon>Bacteria</taxon>
        <taxon>Pseudomonadati</taxon>
        <taxon>Pseudomonadota</taxon>
        <taxon>Gammaproteobacteria</taxon>
        <taxon>Pseudomonadales</taxon>
        <taxon>Pseudomonadaceae</taxon>
        <taxon>Pseudomonas</taxon>
    </lineage>
</organism>
<comment type="caution">
    <text evidence="2">The sequence shown here is derived from an EMBL/GenBank/DDBJ whole genome shotgun (WGS) entry which is preliminary data.</text>
</comment>
<proteinExistence type="predicted"/>
<evidence type="ECO:0000313" key="2">
    <source>
        <dbReference type="EMBL" id="KPA92974.1"/>
    </source>
</evidence>
<evidence type="ECO:0000259" key="1">
    <source>
        <dbReference type="Pfam" id="PF19502"/>
    </source>
</evidence>
<feature type="domain" description="DUF6036" evidence="1">
    <location>
        <begin position="33"/>
        <end position="175"/>
    </location>
</feature>